<name>A0ABU2L3C5_9ACTN</name>
<dbReference type="InterPro" id="IPR001544">
    <property type="entry name" value="Aminotrans_IV"/>
</dbReference>
<accession>A0ABU2L3C5</accession>
<organism evidence="1 2">
    <name type="scientific">Streptomyces boetiae</name>
    <dbReference type="NCBI Taxonomy" id="3075541"/>
    <lineage>
        <taxon>Bacteria</taxon>
        <taxon>Bacillati</taxon>
        <taxon>Actinomycetota</taxon>
        <taxon>Actinomycetes</taxon>
        <taxon>Kitasatosporales</taxon>
        <taxon>Streptomycetaceae</taxon>
        <taxon>Streptomyces</taxon>
    </lineage>
</organism>
<dbReference type="GO" id="GO:0008483">
    <property type="term" value="F:transaminase activity"/>
    <property type="evidence" value="ECO:0007669"/>
    <property type="project" value="UniProtKB-KW"/>
</dbReference>
<keyword evidence="2" id="KW-1185">Reference proteome</keyword>
<proteinExistence type="predicted"/>
<keyword evidence="1" id="KW-0032">Aminotransferase</keyword>
<dbReference type="InterPro" id="IPR043132">
    <property type="entry name" value="BCAT-like_C"/>
</dbReference>
<keyword evidence="1" id="KW-0808">Transferase</keyword>
<dbReference type="Gene3D" id="3.30.470.10">
    <property type="match status" value="1"/>
</dbReference>
<dbReference type="Gene3D" id="3.20.10.10">
    <property type="entry name" value="D-amino Acid Aminotransferase, subunit A, domain 2"/>
    <property type="match status" value="1"/>
</dbReference>
<sequence length="261" mass="27435">MVALLDGAPVGGKALRALALVNYGHFTTMRVDGEGRVRGLGLHLERLERDCRAVLGAALDPGRVRREVAAAVRGEAGAVVARVTVFDPELGVGEPERPARPRVLVTTRAAGAGEPGPLRVRSCVFAREAPSVKHVGLFGALHQRRAARLAGFDDALFTGPDGLVSEGPTWNAGFVAEDGTVVWPRAEALPGVTSALLRRDVPHEAAPVRVGERRLVAAFATNAAVGVRPIASVDGRELDAAHPVLERLRAAYGAVRAESLT</sequence>
<reference evidence="2" key="1">
    <citation type="submission" date="2023-07" db="EMBL/GenBank/DDBJ databases">
        <title>30 novel species of actinomycetes from the DSMZ collection.</title>
        <authorList>
            <person name="Nouioui I."/>
        </authorList>
    </citation>
    <scope>NUCLEOTIDE SEQUENCE [LARGE SCALE GENOMIC DNA]</scope>
    <source>
        <strain evidence="2">DSM 44917</strain>
    </source>
</reference>
<gene>
    <name evidence="1" type="ORF">RM780_03695</name>
</gene>
<dbReference type="Pfam" id="PF01063">
    <property type="entry name" value="Aminotran_4"/>
    <property type="match status" value="1"/>
</dbReference>
<dbReference type="NCBIfam" id="NF006734">
    <property type="entry name" value="PRK09266.1"/>
    <property type="match status" value="1"/>
</dbReference>
<dbReference type="SUPFAM" id="SSF56752">
    <property type="entry name" value="D-aminoacid aminotransferase-like PLP-dependent enzymes"/>
    <property type="match status" value="1"/>
</dbReference>
<dbReference type="Proteomes" id="UP001183388">
    <property type="component" value="Unassembled WGS sequence"/>
</dbReference>
<comment type="caution">
    <text evidence="1">The sequence shown here is derived from an EMBL/GenBank/DDBJ whole genome shotgun (WGS) entry which is preliminary data.</text>
</comment>
<dbReference type="RefSeq" id="WP_311628989.1">
    <property type="nucleotide sequence ID" value="NZ_JAVREN010000004.1"/>
</dbReference>
<evidence type="ECO:0000313" key="2">
    <source>
        <dbReference type="Proteomes" id="UP001183388"/>
    </source>
</evidence>
<dbReference type="EMBL" id="JAVREN010000004">
    <property type="protein sequence ID" value="MDT0306066.1"/>
    <property type="molecule type" value="Genomic_DNA"/>
</dbReference>
<evidence type="ECO:0000313" key="1">
    <source>
        <dbReference type="EMBL" id="MDT0306066.1"/>
    </source>
</evidence>
<dbReference type="InterPro" id="IPR043131">
    <property type="entry name" value="BCAT-like_N"/>
</dbReference>
<protein>
    <submittedName>
        <fullName evidence="1">Aminotransferase class IV</fullName>
    </submittedName>
</protein>
<dbReference type="InterPro" id="IPR036038">
    <property type="entry name" value="Aminotransferase-like"/>
</dbReference>